<dbReference type="InterPro" id="IPR036583">
    <property type="entry name" value="23S_rRNA_IVS_sf"/>
</dbReference>
<dbReference type="GeneID" id="31500605"/>
<dbReference type="InterPro" id="IPR012657">
    <property type="entry name" value="23S_rRNA-intervening_sequence"/>
</dbReference>
<dbReference type="RefSeq" id="WP_041385755.1">
    <property type="nucleotide sequence ID" value="NZ_BPTT01000001.1"/>
</dbReference>
<evidence type="ECO:0000313" key="1">
    <source>
        <dbReference type="EMBL" id="GJG33460.1"/>
    </source>
</evidence>
<evidence type="ECO:0000313" key="2">
    <source>
        <dbReference type="Proteomes" id="UP000887097"/>
    </source>
</evidence>
<organism evidence="1 2">
    <name type="scientific">Xylanibacter ruminicola</name>
    <name type="common">Prevotella ruminicola</name>
    <dbReference type="NCBI Taxonomy" id="839"/>
    <lineage>
        <taxon>Bacteria</taxon>
        <taxon>Pseudomonadati</taxon>
        <taxon>Bacteroidota</taxon>
        <taxon>Bacteroidia</taxon>
        <taxon>Bacteroidales</taxon>
        <taxon>Prevotellaceae</taxon>
        <taxon>Xylanibacter</taxon>
    </lineage>
</organism>
<evidence type="ECO:0008006" key="3">
    <source>
        <dbReference type="Google" id="ProtNLM"/>
    </source>
</evidence>
<dbReference type="Pfam" id="PF05635">
    <property type="entry name" value="23S_rRNA_IVP"/>
    <property type="match status" value="1"/>
</dbReference>
<proteinExistence type="predicted"/>
<dbReference type="Proteomes" id="UP000887097">
    <property type="component" value="Unassembled WGS sequence"/>
</dbReference>
<dbReference type="PANTHER" id="PTHR38471:SF2">
    <property type="entry name" value="FOUR HELIX BUNDLE PROTEIN"/>
    <property type="match status" value="1"/>
</dbReference>
<name>A0AA37I807_XYLRU</name>
<dbReference type="PANTHER" id="PTHR38471">
    <property type="entry name" value="FOUR HELIX BUNDLE PROTEIN"/>
    <property type="match status" value="1"/>
</dbReference>
<comment type="caution">
    <text evidence="1">The sequence shown here is derived from an EMBL/GenBank/DDBJ whole genome shotgun (WGS) entry which is preliminary data.</text>
</comment>
<dbReference type="Gene3D" id="1.20.1440.60">
    <property type="entry name" value="23S rRNA-intervening sequence"/>
    <property type="match status" value="1"/>
</dbReference>
<dbReference type="PIRSF" id="PIRSF035652">
    <property type="entry name" value="CHP02436"/>
    <property type="match status" value="1"/>
</dbReference>
<gene>
    <name evidence="1" type="ORF">PRMUPPPA20_15690</name>
</gene>
<dbReference type="AlphaFoldDB" id="A0AA37I807"/>
<accession>A0AA37I807</accession>
<dbReference type="SUPFAM" id="SSF158446">
    <property type="entry name" value="IVS-encoded protein-like"/>
    <property type="match status" value="1"/>
</dbReference>
<sequence length="120" mass="13897">MKADNQVLNDSKAFALRIIRLYNYLKEEKQVYVLSKQVLRSGTSIGANIRESVNAQSRMDFINKLNIALKEANETEYWLELLHESEYLDKMQFESIYNDCGKIAATLTKIIKTTKTVDEK</sequence>
<dbReference type="EMBL" id="BPTT01000001">
    <property type="protein sequence ID" value="GJG33460.1"/>
    <property type="molecule type" value="Genomic_DNA"/>
</dbReference>
<dbReference type="NCBIfam" id="TIGR02436">
    <property type="entry name" value="four helix bundle protein"/>
    <property type="match status" value="1"/>
</dbReference>
<protein>
    <recommendedName>
        <fullName evidence="3">Four helix bundle protein</fullName>
    </recommendedName>
</protein>
<reference evidence="1" key="1">
    <citation type="submission" date="2021-08" db="EMBL/GenBank/DDBJ databases">
        <title>Prevotella lacticifex sp. nov., isolated from rumen of cow.</title>
        <authorList>
            <person name="Shinkai T."/>
            <person name="Ikeyama N."/>
            <person name="Kumagai M."/>
            <person name="Ohmori H."/>
            <person name="Sakamoto M."/>
            <person name="Ohkuma M."/>
            <person name="Mitsumori M."/>
        </authorList>
    </citation>
    <scope>NUCLEOTIDE SEQUENCE</scope>
    <source>
        <strain evidence="1">JCM 8259</strain>
    </source>
</reference>